<dbReference type="GO" id="GO:0009279">
    <property type="term" value="C:cell outer membrane"/>
    <property type="evidence" value="ECO:0007669"/>
    <property type="project" value="UniProtKB-SubCell"/>
</dbReference>
<proteinExistence type="predicted"/>
<comment type="subcellular location">
    <subcellularLocation>
        <location evidence="1">Cell outer membrane</location>
    </subcellularLocation>
</comment>
<dbReference type="SUPFAM" id="SSF103088">
    <property type="entry name" value="OmpA-like"/>
    <property type="match status" value="1"/>
</dbReference>
<comment type="caution">
    <text evidence="6">The sequence shown here is derived from an EMBL/GenBank/DDBJ whole genome shotgun (WGS) entry which is preliminary data.</text>
</comment>
<dbReference type="PROSITE" id="PS51123">
    <property type="entry name" value="OMPA_2"/>
    <property type="match status" value="1"/>
</dbReference>
<feature type="region of interest" description="Disordered" evidence="4">
    <location>
        <begin position="1"/>
        <end position="23"/>
    </location>
</feature>
<dbReference type="Pfam" id="PF00691">
    <property type="entry name" value="OmpA"/>
    <property type="match status" value="1"/>
</dbReference>
<dbReference type="InterPro" id="IPR036737">
    <property type="entry name" value="OmpA-like_sf"/>
</dbReference>
<accession>A0AAE5BSY7</accession>
<protein>
    <submittedName>
        <fullName evidence="6">OmpA family protein</fullName>
    </submittedName>
</protein>
<evidence type="ECO:0000256" key="1">
    <source>
        <dbReference type="ARBA" id="ARBA00004442"/>
    </source>
</evidence>
<evidence type="ECO:0000256" key="3">
    <source>
        <dbReference type="PROSITE-ProRule" id="PRU00473"/>
    </source>
</evidence>
<organism evidence="6 7">
    <name type="scientific">Stagnihabitans tardus</name>
    <dbReference type="NCBI Taxonomy" id="2699202"/>
    <lineage>
        <taxon>Bacteria</taxon>
        <taxon>Pseudomonadati</taxon>
        <taxon>Pseudomonadota</taxon>
        <taxon>Alphaproteobacteria</taxon>
        <taxon>Rhodobacterales</taxon>
        <taxon>Paracoccaceae</taxon>
        <taxon>Stagnihabitans</taxon>
    </lineage>
</organism>
<keyword evidence="7" id="KW-1185">Reference proteome</keyword>
<keyword evidence="2 3" id="KW-0472">Membrane</keyword>
<dbReference type="InterPro" id="IPR006665">
    <property type="entry name" value="OmpA-like"/>
</dbReference>
<dbReference type="PANTHER" id="PTHR30329:SF20">
    <property type="entry name" value="EXPORTED PROTEIN"/>
    <property type="match status" value="1"/>
</dbReference>
<reference evidence="6" key="1">
    <citation type="submission" date="2020-01" db="EMBL/GenBank/DDBJ databases">
        <authorList>
            <person name="Chen W.-M."/>
        </authorList>
    </citation>
    <scope>NUCLEOTIDE SEQUENCE</scope>
    <source>
        <strain evidence="6">CYK-10</strain>
    </source>
</reference>
<dbReference type="AlphaFoldDB" id="A0AAE5BSY7"/>
<dbReference type="PANTHER" id="PTHR30329">
    <property type="entry name" value="STATOR ELEMENT OF FLAGELLAR MOTOR COMPLEX"/>
    <property type="match status" value="1"/>
</dbReference>
<evidence type="ECO:0000256" key="2">
    <source>
        <dbReference type="ARBA" id="ARBA00023136"/>
    </source>
</evidence>
<gene>
    <name evidence="6" type="ORF">GV832_12630</name>
</gene>
<dbReference type="InterPro" id="IPR006664">
    <property type="entry name" value="OMP_bac"/>
</dbReference>
<evidence type="ECO:0000313" key="6">
    <source>
        <dbReference type="EMBL" id="NBZ88430.1"/>
    </source>
</evidence>
<evidence type="ECO:0000313" key="7">
    <source>
        <dbReference type="Proteomes" id="UP001193501"/>
    </source>
</evidence>
<feature type="domain" description="OmpA-like" evidence="5">
    <location>
        <begin position="179"/>
        <end position="296"/>
    </location>
</feature>
<dbReference type="PRINTS" id="PR01021">
    <property type="entry name" value="OMPADOMAIN"/>
</dbReference>
<dbReference type="CDD" id="cd07185">
    <property type="entry name" value="OmpA_C-like"/>
    <property type="match status" value="1"/>
</dbReference>
<dbReference type="Proteomes" id="UP001193501">
    <property type="component" value="Unassembled WGS sequence"/>
</dbReference>
<evidence type="ECO:0000256" key="4">
    <source>
        <dbReference type="SAM" id="MobiDB-lite"/>
    </source>
</evidence>
<evidence type="ECO:0000259" key="5">
    <source>
        <dbReference type="PROSITE" id="PS51123"/>
    </source>
</evidence>
<name>A0AAE5BSY7_9RHOB</name>
<dbReference type="InterPro" id="IPR050330">
    <property type="entry name" value="Bact_OuterMem_StrucFunc"/>
</dbReference>
<dbReference type="Gene3D" id="3.30.1330.60">
    <property type="entry name" value="OmpA-like domain"/>
    <property type="match status" value="1"/>
</dbReference>
<dbReference type="EMBL" id="JAABNR010000011">
    <property type="protein sequence ID" value="NBZ88430.1"/>
    <property type="molecule type" value="Genomic_DNA"/>
</dbReference>
<sequence>MPALASEIGGRGESPSSLRLPEGPFDEGMIPLREVEGTVEQRAYRLQGRLTTLQLYEPLAAQIAAQGYATVFSCEADACGGFDFRYGMAVLPEPQMHVDLGDYRYLLAEKPGGKEVIALLVSRTADQGFVQVSSVTPLDAKAREAIRTGAVRAPAAGSGAPSAEEATQAAPAGDFGAAFATRGAAVLEDLVFASGSGGLEPGDYPSLKALADWLIAHPDRKVTLVGHTDASGALAANVALSKKRAQSVRAALVALGASGPQIDAQGAGYLAPRADNDTPEGRAKNRRVEVMLTPAL</sequence>